<sequence length="1045" mass="113561">MKTKVTRLLVPILVLIFSSFSYGQEKTITGTVTDHEGLTLPGVSVLVVGTTTGTQTDFDGNYTIKASVGQILRFSYVGQKTTERKIGASNTISLQMEEDAEALDEVVVVAYGTTTKEAFTGSASVIGSSDLAKRSVTSPIAAIEGKATGVQFTSASGQPGSSPGIVIRGVGTLNGGSTQPLYIVDGIQFEGALTSLNQNDIESLTILKDAASTSLYGSRAANGVVLITTKSGRKNSSLSVNLSTQYGVITKGIGEYDAVGPGQYYELMWEAYKNSLGGSNPEVEASASIFNRLGYNPFNVANDQIVGTDGTLNPNAQVIYQGLDWYDALERTGSRVNHSIDVSGGGENHQVFFSASYLSEDGYVIESDYDRITSRLNADFSPTDWLTLGGSMNLAITDSHGPTGAGSSSIVNPFSWAKDLGSIYPVYVVDNNGDIVLDEAGKPLYDLGEGYAEYGIQSRPSNPGRHGIAEAIYNEESTKVNNIGFRYFAEFKLLDGLKARFNYGQDIQDYINKSYENNIVGDGAPTGRYGETRYRRTTENFNQILTYTKSFGLNNFDVTLGHESFDRHYSENSGLANTQTAAGIYEFDNFSVVSSLGGYSSDKTLEGYFARLNYNFDNKYYISASARRDGSSVFSSDVRWGSFYSVGASWRIDQENFMKNVSFVDNLKLRGSYGEVGNDNLGDFYISQARTTLYSNAGAPAIYFSDLGNNDLKWETSESYDVALEFGLFGNKVEGSVEYYKKNTTDLLYNLPIPTSEGLNEAPFNIGDMYNSGYEFGITGHFFRGKEFKWDLTLQASTLKNEITSLPDPSINGSKRWAEGRSRYDFYLYDFAGVDPANGDALYNMYEEDAETGESVPVLNEDGSQATTNDFQEAGRAYADASSVPDLIGSVSNSFTYKGFALDFTVVYGIGGDILDYGYAAMMHEGDYGSSLHPDALKAWRQPGDITDVPRLENGAVNQSQSLSTRFLTDASYVALRNVNLSYTLGGDISDKLGVNSLRFFVSGENLYLKSKRTGLNPQYSLAGTPSGNDYNPASVLSLGLNVSF</sequence>
<proteinExistence type="inferred from homology"/>
<keyword evidence="7 8" id="KW-0998">Cell outer membrane</keyword>
<dbReference type="InterPro" id="IPR037066">
    <property type="entry name" value="Plug_dom_sf"/>
</dbReference>
<dbReference type="Gene3D" id="2.60.40.1120">
    <property type="entry name" value="Carboxypeptidase-like, regulatory domain"/>
    <property type="match status" value="1"/>
</dbReference>
<keyword evidence="14" id="KW-1185">Reference proteome</keyword>
<dbReference type="InterPro" id="IPR039426">
    <property type="entry name" value="TonB-dep_rcpt-like"/>
</dbReference>
<evidence type="ECO:0000256" key="4">
    <source>
        <dbReference type="ARBA" id="ARBA00022692"/>
    </source>
</evidence>
<keyword evidence="13" id="KW-0675">Receptor</keyword>
<keyword evidence="10" id="KW-0732">Signal</keyword>
<evidence type="ECO:0000256" key="9">
    <source>
        <dbReference type="RuleBase" id="RU003357"/>
    </source>
</evidence>
<dbReference type="InterPro" id="IPR000531">
    <property type="entry name" value="Beta-barrel_TonB"/>
</dbReference>
<feature type="signal peptide" evidence="10">
    <location>
        <begin position="1"/>
        <end position="23"/>
    </location>
</feature>
<dbReference type="SUPFAM" id="SSF49464">
    <property type="entry name" value="Carboxypeptidase regulatory domain-like"/>
    <property type="match status" value="1"/>
</dbReference>
<evidence type="ECO:0000256" key="5">
    <source>
        <dbReference type="ARBA" id="ARBA00023077"/>
    </source>
</evidence>
<comment type="subcellular location">
    <subcellularLocation>
        <location evidence="1 8">Cell outer membrane</location>
        <topology evidence="1 8">Multi-pass membrane protein</topology>
    </subcellularLocation>
</comment>
<accession>A0ABP3B773</accession>
<dbReference type="Pfam" id="PF00593">
    <property type="entry name" value="TonB_dep_Rec_b-barrel"/>
    <property type="match status" value="1"/>
</dbReference>
<gene>
    <name evidence="13" type="ORF">KLA_13936</name>
</gene>
<feature type="domain" description="TonB-dependent receptor plug" evidence="12">
    <location>
        <begin position="117"/>
        <end position="224"/>
    </location>
</feature>
<dbReference type="Pfam" id="PF07715">
    <property type="entry name" value="Plug"/>
    <property type="match status" value="1"/>
</dbReference>
<dbReference type="InterPro" id="IPR023996">
    <property type="entry name" value="TonB-dep_OMP_SusC/RagA"/>
</dbReference>
<evidence type="ECO:0000256" key="1">
    <source>
        <dbReference type="ARBA" id="ARBA00004571"/>
    </source>
</evidence>
<evidence type="ECO:0000256" key="6">
    <source>
        <dbReference type="ARBA" id="ARBA00023136"/>
    </source>
</evidence>
<dbReference type="Gene3D" id="2.170.130.10">
    <property type="entry name" value="TonB-dependent receptor, plug domain"/>
    <property type="match status" value="1"/>
</dbReference>
<keyword evidence="4 8" id="KW-0812">Transmembrane</keyword>
<comment type="caution">
    <text evidence="13">The sequence shown here is derived from an EMBL/GenBank/DDBJ whole genome shotgun (WGS) entry which is preliminary data.</text>
</comment>
<comment type="similarity">
    <text evidence="8 9">Belongs to the TonB-dependent receptor family.</text>
</comment>
<evidence type="ECO:0000256" key="3">
    <source>
        <dbReference type="ARBA" id="ARBA00022452"/>
    </source>
</evidence>
<dbReference type="InterPro" id="IPR012910">
    <property type="entry name" value="Plug_dom"/>
</dbReference>
<evidence type="ECO:0000256" key="10">
    <source>
        <dbReference type="SAM" id="SignalP"/>
    </source>
</evidence>
<evidence type="ECO:0000256" key="8">
    <source>
        <dbReference type="PROSITE-ProRule" id="PRU01360"/>
    </source>
</evidence>
<evidence type="ECO:0000259" key="12">
    <source>
        <dbReference type="Pfam" id="PF07715"/>
    </source>
</evidence>
<protein>
    <submittedName>
        <fullName evidence="13">TonB-dependent receptor plug</fullName>
    </submittedName>
</protein>
<reference evidence="13 14" key="1">
    <citation type="journal article" date="2014" name="Genome Announc.">
        <title>Draft Genome Sequence of the Carrageenan-Degrading Bacterium Cellulophaga sp. Strain KL-A, Isolated from Decaying Marine Algae.</title>
        <authorList>
            <person name="Shan D."/>
            <person name="Ying J."/>
            <person name="Li X."/>
            <person name="Gao Z."/>
            <person name="Wei G."/>
            <person name="Shao Z."/>
        </authorList>
    </citation>
    <scope>NUCLEOTIDE SEQUENCE [LARGE SCALE GENOMIC DNA]</scope>
    <source>
        <strain evidence="13 14">KL-A</strain>
    </source>
</reference>
<evidence type="ECO:0000256" key="2">
    <source>
        <dbReference type="ARBA" id="ARBA00022448"/>
    </source>
</evidence>
<keyword evidence="2 8" id="KW-0813">Transport</keyword>
<feature type="domain" description="TonB-dependent receptor-like beta-barrel" evidence="11">
    <location>
        <begin position="446"/>
        <end position="897"/>
    </location>
</feature>
<keyword evidence="5 9" id="KW-0798">TonB box</keyword>
<evidence type="ECO:0000313" key="14">
    <source>
        <dbReference type="Proteomes" id="UP000019275"/>
    </source>
</evidence>
<evidence type="ECO:0000256" key="7">
    <source>
        <dbReference type="ARBA" id="ARBA00023237"/>
    </source>
</evidence>
<dbReference type="InterPro" id="IPR023997">
    <property type="entry name" value="TonB-dep_OMP_SusC/RagA_CS"/>
</dbReference>
<keyword evidence="6 8" id="KW-0472">Membrane</keyword>
<feature type="chain" id="PRO_5045909754" evidence="10">
    <location>
        <begin position="24"/>
        <end position="1045"/>
    </location>
</feature>
<dbReference type="EMBL" id="ARZX01000020">
    <property type="protein sequence ID" value="EWH12607.1"/>
    <property type="molecule type" value="Genomic_DNA"/>
</dbReference>
<dbReference type="InterPro" id="IPR008969">
    <property type="entry name" value="CarboxyPept-like_regulatory"/>
</dbReference>
<dbReference type="PROSITE" id="PS52016">
    <property type="entry name" value="TONB_DEPENDENT_REC_3"/>
    <property type="match status" value="1"/>
</dbReference>
<dbReference type="Gene3D" id="2.40.170.20">
    <property type="entry name" value="TonB-dependent receptor, beta-barrel domain"/>
    <property type="match status" value="1"/>
</dbReference>
<dbReference type="InterPro" id="IPR036942">
    <property type="entry name" value="Beta-barrel_TonB_sf"/>
</dbReference>
<dbReference type="SUPFAM" id="SSF56935">
    <property type="entry name" value="Porins"/>
    <property type="match status" value="1"/>
</dbReference>
<dbReference type="RefSeq" id="WP_034646456.1">
    <property type="nucleotide sequence ID" value="NZ_ARZX01000020.1"/>
</dbReference>
<dbReference type="NCBIfam" id="TIGR04056">
    <property type="entry name" value="OMP_RagA_SusC"/>
    <property type="match status" value="1"/>
</dbReference>
<evidence type="ECO:0000259" key="11">
    <source>
        <dbReference type="Pfam" id="PF00593"/>
    </source>
</evidence>
<name>A0ABP3B773_9FLAO</name>
<dbReference type="Pfam" id="PF13715">
    <property type="entry name" value="CarbopepD_reg_2"/>
    <property type="match status" value="1"/>
</dbReference>
<dbReference type="Proteomes" id="UP000019275">
    <property type="component" value="Unassembled WGS sequence"/>
</dbReference>
<evidence type="ECO:0000313" key="13">
    <source>
        <dbReference type="EMBL" id="EWH12607.1"/>
    </source>
</evidence>
<dbReference type="NCBIfam" id="TIGR04057">
    <property type="entry name" value="SusC_RagA_signa"/>
    <property type="match status" value="1"/>
</dbReference>
<keyword evidence="3 8" id="KW-1134">Transmembrane beta strand</keyword>
<organism evidence="13 14">
    <name type="scientific">Cellulophaga geojensis KL-A</name>
    <dbReference type="NCBI Taxonomy" id="1328323"/>
    <lineage>
        <taxon>Bacteria</taxon>
        <taxon>Pseudomonadati</taxon>
        <taxon>Bacteroidota</taxon>
        <taxon>Flavobacteriia</taxon>
        <taxon>Flavobacteriales</taxon>
        <taxon>Flavobacteriaceae</taxon>
        <taxon>Cellulophaga</taxon>
    </lineage>
</organism>